<comment type="caution">
    <text evidence="7">The sequence shown here is derived from an EMBL/GenBank/DDBJ whole genome shotgun (WGS) entry which is preliminary data.</text>
</comment>
<dbReference type="InterPro" id="IPR050707">
    <property type="entry name" value="HTH_MetabolicPath_Reg"/>
</dbReference>
<dbReference type="GO" id="GO:0003700">
    <property type="term" value="F:DNA-binding transcription factor activity"/>
    <property type="evidence" value="ECO:0007669"/>
    <property type="project" value="TreeGrafter"/>
</dbReference>
<evidence type="ECO:0000313" key="7">
    <source>
        <dbReference type="EMBL" id="TDD69817.1"/>
    </source>
</evidence>
<dbReference type="OrthoDB" id="3734039at2"/>
<dbReference type="InterPro" id="IPR036390">
    <property type="entry name" value="WH_DNA-bd_sf"/>
</dbReference>
<keyword evidence="3" id="KW-0804">Transcription</keyword>
<feature type="region of interest" description="Disordered" evidence="4">
    <location>
        <begin position="262"/>
        <end position="289"/>
    </location>
</feature>
<dbReference type="InterPro" id="IPR014757">
    <property type="entry name" value="Tscrpt_reg_IclR_C"/>
</dbReference>
<evidence type="ECO:0000256" key="2">
    <source>
        <dbReference type="ARBA" id="ARBA00023125"/>
    </source>
</evidence>
<evidence type="ECO:0000259" key="6">
    <source>
        <dbReference type="PROSITE" id="PS51078"/>
    </source>
</evidence>
<name>A0A4V2YSE7_9ACTN</name>
<dbReference type="InterPro" id="IPR029016">
    <property type="entry name" value="GAF-like_dom_sf"/>
</dbReference>
<dbReference type="InterPro" id="IPR011991">
    <property type="entry name" value="ArsR-like_HTH"/>
</dbReference>
<evidence type="ECO:0000256" key="4">
    <source>
        <dbReference type="SAM" id="MobiDB-lite"/>
    </source>
</evidence>
<dbReference type="RefSeq" id="WP_132103196.1">
    <property type="nucleotide sequence ID" value="NZ_SMLB01000012.1"/>
</dbReference>
<dbReference type="EMBL" id="SMLB01000012">
    <property type="protein sequence ID" value="TDD69817.1"/>
    <property type="molecule type" value="Genomic_DNA"/>
</dbReference>
<dbReference type="AlphaFoldDB" id="A0A4V2YSE7"/>
<dbReference type="InterPro" id="IPR005471">
    <property type="entry name" value="Tscrpt_reg_IclR_N"/>
</dbReference>
<dbReference type="SUPFAM" id="SSF46785">
    <property type="entry name" value="Winged helix' DNA-binding domain"/>
    <property type="match status" value="1"/>
</dbReference>
<dbReference type="Proteomes" id="UP000295217">
    <property type="component" value="Unassembled WGS sequence"/>
</dbReference>
<dbReference type="GO" id="GO:0003677">
    <property type="term" value="F:DNA binding"/>
    <property type="evidence" value="ECO:0007669"/>
    <property type="project" value="UniProtKB-KW"/>
</dbReference>
<dbReference type="PANTHER" id="PTHR30136:SF35">
    <property type="entry name" value="HTH-TYPE TRANSCRIPTIONAL REGULATOR RV1719"/>
    <property type="match status" value="1"/>
</dbReference>
<dbReference type="Pfam" id="PF01614">
    <property type="entry name" value="IclR_C"/>
    <property type="match status" value="1"/>
</dbReference>
<dbReference type="SUPFAM" id="SSF55781">
    <property type="entry name" value="GAF domain-like"/>
    <property type="match status" value="1"/>
</dbReference>
<dbReference type="InterPro" id="IPR036388">
    <property type="entry name" value="WH-like_DNA-bd_sf"/>
</dbReference>
<evidence type="ECO:0000256" key="1">
    <source>
        <dbReference type="ARBA" id="ARBA00023015"/>
    </source>
</evidence>
<keyword evidence="8" id="KW-1185">Reference proteome</keyword>
<protein>
    <submittedName>
        <fullName evidence="7">IclR family transcriptional regulator</fullName>
    </submittedName>
</protein>
<evidence type="ECO:0000256" key="3">
    <source>
        <dbReference type="ARBA" id="ARBA00023163"/>
    </source>
</evidence>
<gene>
    <name evidence="7" type="ORF">E1262_11070</name>
</gene>
<dbReference type="CDD" id="cd00090">
    <property type="entry name" value="HTH_ARSR"/>
    <property type="match status" value="1"/>
</dbReference>
<dbReference type="GO" id="GO:0045892">
    <property type="term" value="P:negative regulation of DNA-templated transcription"/>
    <property type="evidence" value="ECO:0007669"/>
    <property type="project" value="TreeGrafter"/>
</dbReference>
<evidence type="ECO:0000259" key="5">
    <source>
        <dbReference type="PROSITE" id="PS51077"/>
    </source>
</evidence>
<dbReference type="PROSITE" id="PS51077">
    <property type="entry name" value="HTH_ICLR"/>
    <property type="match status" value="1"/>
</dbReference>
<feature type="domain" description="HTH iclR-type" evidence="5">
    <location>
        <begin position="7"/>
        <end position="69"/>
    </location>
</feature>
<keyword evidence="2" id="KW-0238">DNA-binding</keyword>
<reference evidence="7 8" key="1">
    <citation type="submission" date="2019-02" db="EMBL/GenBank/DDBJ databases">
        <title>Draft genome sequences of novel Actinobacteria.</title>
        <authorList>
            <person name="Sahin N."/>
            <person name="Ay H."/>
            <person name="Saygin H."/>
        </authorList>
    </citation>
    <scope>NUCLEOTIDE SEQUENCE [LARGE SCALE GENOMIC DNA]</scope>
    <source>
        <strain evidence="7 8">8K307</strain>
    </source>
</reference>
<evidence type="ECO:0000313" key="8">
    <source>
        <dbReference type="Proteomes" id="UP000295217"/>
    </source>
</evidence>
<accession>A0A4V2YSE7</accession>
<dbReference type="Gene3D" id="1.10.10.10">
    <property type="entry name" value="Winged helix-like DNA-binding domain superfamily/Winged helix DNA-binding domain"/>
    <property type="match status" value="1"/>
</dbReference>
<organism evidence="7 8">
    <name type="scientific">Jiangella aurantiaca</name>
    <dbReference type="NCBI Taxonomy" id="2530373"/>
    <lineage>
        <taxon>Bacteria</taxon>
        <taxon>Bacillati</taxon>
        <taxon>Actinomycetota</taxon>
        <taxon>Actinomycetes</taxon>
        <taxon>Jiangellales</taxon>
        <taxon>Jiangellaceae</taxon>
        <taxon>Jiangella</taxon>
    </lineage>
</organism>
<dbReference type="SMART" id="SM00346">
    <property type="entry name" value="HTH_ICLR"/>
    <property type="match status" value="1"/>
</dbReference>
<dbReference type="PANTHER" id="PTHR30136">
    <property type="entry name" value="HELIX-TURN-HELIX TRANSCRIPTIONAL REGULATOR, ICLR FAMILY"/>
    <property type="match status" value="1"/>
</dbReference>
<feature type="domain" description="IclR-ED" evidence="6">
    <location>
        <begin position="70"/>
        <end position="254"/>
    </location>
</feature>
<dbReference type="Gene3D" id="3.30.450.40">
    <property type="match status" value="1"/>
</dbReference>
<proteinExistence type="predicted"/>
<sequence length="289" mass="30035">MGGSTRVPALRHGVALLQHLATLGGPAPASALAEALGLPRSTTYHLLTELERAGLVVHLPEERRYGLGVGVYELGAAYTKQAPLTRMARPLLAALVDSTGHGAHLAVLHGREALYLVEERARGGPSLVTDVGVRLPAHLTASGRAILAALPAAQVRALFPDATSFVDRHGAGPTRPGELRSLLVEVRRHGFAVEDGAVTPGFASVAVAASDHTGHPVAAIALTFDRSTAGEPPWEGLAGRVAATATELSRRLSGSSQRVVSVSAAESSGRPPWYPQAASSVRDRTASLR</sequence>
<dbReference type="Pfam" id="PF09339">
    <property type="entry name" value="HTH_IclR"/>
    <property type="match status" value="1"/>
</dbReference>
<keyword evidence="1" id="KW-0805">Transcription regulation</keyword>
<dbReference type="PROSITE" id="PS51078">
    <property type="entry name" value="ICLR_ED"/>
    <property type="match status" value="1"/>
</dbReference>